<sequence>MLLAPLIWLVATYASVSAVSIDQQTSQAAALQFEFFLQAPGNCLISHTDLSPSAPSKNLAALWIRAAFHDSGTWDPSNVLASGGPFANLPGFLNVAENAGLEDSLAPRFLHNTQINISKADSIALAGLVSVTHCGGPSIPYSPGRVDTTTPVSPVGRLPEGHERYLTVKPKLLRMGWTNQDIVALVTGSHTMGGVHGAISPLVTNKTFVPFDLTPGVFDNDVFKRVLQGICAVPVDCDIANDPELRPIVQLYATDQQAFFKQYATSFAKLISQGTRLGPPISLVIDVHNNLMAEGTTDALGNPLIPGTNGSASGKTGPSTKSSSPASLVIRDTKSWIERTVMTTVVWVSAVGILSSMYS</sequence>
<comment type="caution">
    <text evidence="11">The sequence shown here is derived from an EMBL/GenBank/DDBJ whole genome shotgun (WGS) entry which is preliminary data.</text>
</comment>
<feature type="chain" id="PRO_5044964430" description="Peroxidase" evidence="8">
    <location>
        <begin position="19"/>
        <end position="359"/>
    </location>
</feature>
<feature type="compositionally biased region" description="Low complexity" evidence="9">
    <location>
        <begin position="311"/>
        <end position="326"/>
    </location>
</feature>
<evidence type="ECO:0000256" key="9">
    <source>
        <dbReference type="SAM" id="MobiDB-lite"/>
    </source>
</evidence>
<dbReference type="PRINTS" id="PR00459">
    <property type="entry name" value="ASPEROXIDASE"/>
</dbReference>
<evidence type="ECO:0000256" key="4">
    <source>
        <dbReference type="ARBA" id="ARBA00022617"/>
    </source>
</evidence>
<keyword evidence="3 8" id="KW-0575">Peroxidase</keyword>
<evidence type="ECO:0000259" key="10">
    <source>
        <dbReference type="PROSITE" id="PS50873"/>
    </source>
</evidence>
<evidence type="ECO:0000256" key="8">
    <source>
        <dbReference type="RuleBase" id="RU363051"/>
    </source>
</evidence>
<dbReference type="PANTHER" id="PTHR31356">
    <property type="entry name" value="THYLAKOID LUMENAL 29 KDA PROTEIN, CHLOROPLASTIC-RELATED"/>
    <property type="match status" value="1"/>
</dbReference>
<dbReference type="PANTHER" id="PTHR31356:SF36">
    <property type="entry name" value="L-ASCORBATE PEROXIDASE 3"/>
    <property type="match status" value="1"/>
</dbReference>
<evidence type="ECO:0000256" key="6">
    <source>
        <dbReference type="ARBA" id="ARBA00023002"/>
    </source>
</evidence>
<evidence type="ECO:0000256" key="7">
    <source>
        <dbReference type="ARBA" id="ARBA00023004"/>
    </source>
</evidence>
<dbReference type="InterPro" id="IPR019794">
    <property type="entry name" value="Peroxidases_AS"/>
</dbReference>
<comment type="function">
    <text evidence="1">Destroys radicals which are normally produced within the cells and which are toxic to biological systems.</text>
</comment>
<protein>
    <recommendedName>
        <fullName evidence="8">Peroxidase</fullName>
        <ecNumber evidence="8">1.11.1.-</ecNumber>
    </recommendedName>
</protein>
<dbReference type="InterPro" id="IPR002207">
    <property type="entry name" value="Peroxidase_I"/>
</dbReference>
<evidence type="ECO:0000313" key="11">
    <source>
        <dbReference type="EMBL" id="KAH6588489.1"/>
    </source>
</evidence>
<gene>
    <name evidence="11" type="ORF">BASA50_010715</name>
</gene>
<keyword evidence="5" id="KW-0479">Metal-binding</keyword>
<dbReference type="SUPFAM" id="SSF48113">
    <property type="entry name" value="Heme-dependent peroxidases"/>
    <property type="match status" value="1"/>
</dbReference>
<keyword evidence="12" id="KW-1185">Reference proteome</keyword>
<name>A0ABQ8F0I9_9FUNG</name>
<feature type="domain" description="Plant heme peroxidase family profile" evidence="10">
    <location>
        <begin position="42"/>
        <end position="278"/>
    </location>
</feature>
<evidence type="ECO:0000313" key="12">
    <source>
        <dbReference type="Proteomes" id="UP001648503"/>
    </source>
</evidence>
<dbReference type="InterPro" id="IPR044831">
    <property type="entry name" value="Ccp1-like"/>
</dbReference>
<dbReference type="Gene3D" id="1.10.420.10">
    <property type="entry name" value="Peroxidase, domain 2"/>
    <property type="match status" value="1"/>
</dbReference>
<dbReference type="PROSITE" id="PS00436">
    <property type="entry name" value="PEROXIDASE_2"/>
    <property type="match status" value="1"/>
</dbReference>
<keyword evidence="4" id="KW-0349">Heme</keyword>
<dbReference type="EMBL" id="JAFCIX010000503">
    <property type="protein sequence ID" value="KAH6588489.1"/>
    <property type="molecule type" value="Genomic_DNA"/>
</dbReference>
<dbReference type="Proteomes" id="UP001648503">
    <property type="component" value="Unassembled WGS sequence"/>
</dbReference>
<evidence type="ECO:0000256" key="3">
    <source>
        <dbReference type="ARBA" id="ARBA00022559"/>
    </source>
</evidence>
<evidence type="ECO:0000256" key="2">
    <source>
        <dbReference type="ARBA" id="ARBA00005997"/>
    </source>
</evidence>
<dbReference type="Gene3D" id="1.10.520.10">
    <property type="match status" value="1"/>
</dbReference>
<feature type="signal peptide" evidence="8">
    <location>
        <begin position="1"/>
        <end position="18"/>
    </location>
</feature>
<dbReference type="EC" id="1.11.1.-" evidence="8"/>
<keyword evidence="8" id="KW-0732">Signal</keyword>
<organism evidence="11 12">
    <name type="scientific">Batrachochytrium salamandrivorans</name>
    <dbReference type="NCBI Taxonomy" id="1357716"/>
    <lineage>
        <taxon>Eukaryota</taxon>
        <taxon>Fungi</taxon>
        <taxon>Fungi incertae sedis</taxon>
        <taxon>Chytridiomycota</taxon>
        <taxon>Chytridiomycota incertae sedis</taxon>
        <taxon>Chytridiomycetes</taxon>
        <taxon>Rhizophydiales</taxon>
        <taxon>Rhizophydiales incertae sedis</taxon>
        <taxon>Batrachochytrium</taxon>
    </lineage>
</organism>
<keyword evidence="7" id="KW-0408">Iron</keyword>
<evidence type="ECO:0000256" key="1">
    <source>
        <dbReference type="ARBA" id="ARBA00003917"/>
    </source>
</evidence>
<accession>A0ABQ8F0I9</accession>
<feature type="region of interest" description="Disordered" evidence="9">
    <location>
        <begin position="298"/>
        <end position="326"/>
    </location>
</feature>
<dbReference type="PRINTS" id="PR00458">
    <property type="entry name" value="PEROXIDASE"/>
</dbReference>
<evidence type="ECO:0000256" key="5">
    <source>
        <dbReference type="ARBA" id="ARBA00022723"/>
    </source>
</evidence>
<keyword evidence="6 8" id="KW-0560">Oxidoreductase</keyword>
<comment type="similarity">
    <text evidence="2">Belongs to the peroxidase family. Cytochrome c peroxidase subfamily.</text>
</comment>
<dbReference type="PROSITE" id="PS50873">
    <property type="entry name" value="PEROXIDASE_4"/>
    <property type="match status" value="1"/>
</dbReference>
<proteinExistence type="inferred from homology"/>
<dbReference type="Pfam" id="PF00141">
    <property type="entry name" value="peroxidase"/>
    <property type="match status" value="1"/>
</dbReference>
<reference evidence="11 12" key="1">
    <citation type="submission" date="2021-02" db="EMBL/GenBank/DDBJ databases">
        <title>Variation within the Batrachochytrium salamandrivorans European outbreak.</title>
        <authorList>
            <person name="Kelly M."/>
            <person name="Pasmans F."/>
            <person name="Shea T.P."/>
            <person name="Munoz J.F."/>
            <person name="Carranza S."/>
            <person name="Cuomo C.A."/>
            <person name="Martel A."/>
        </authorList>
    </citation>
    <scope>NUCLEOTIDE SEQUENCE [LARGE SCALE GENOMIC DNA]</scope>
    <source>
        <strain evidence="11 12">AMFP18/2</strain>
    </source>
</reference>
<dbReference type="InterPro" id="IPR002016">
    <property type="entry name" value="Haem_peroxidase"/>
</dbReference>
<dbReference type="InterPro" id="IPR010255">
    <property type="entry name" value="Haem_peroxidase_sf"/>
</dbReference>